<proteinExistence type="predicted"/>
<evidence type="ECO:0000313" key="3">
    <source>
        <dbReference type="Proteomes" id="UP000253318"/>
    </source>
</evidence>
<dbReference type="EMBL" id="QEIN01000137">
    <property type="protein sequence ID" value="RCV55969.1"/>
    <property type="molecule type" value="Genomic_DNA"/>
</dbReference>
<accession>A0A368T2L8</accession>
<sequence>MTPRDRTVLRPDDRSQLAERARDLAERARREREEVLDQMAAEAEEAGLYEATALPENRRRERLGRIR</sequence>
<feature type="region of interest" description="Disordered" evidence="1">
    <location>
        <begin position="1"/>
        <end position="29"/>
    </location>
</feature>
<name>A0A368T2L8_9ACTN</name>
<reference evidence="2 3" key="1">
    <citation type="submission" date="2018-04" db="EMBL/GenBank/DDBJ databases">
        <title>Novel actinobacteria from marine sediment.</title>
        <authorList>
            <person name="Ng Z.Y."/>
            <person name="Tan G.Y.A."/>
        </authorList>
    </citation>
    <scope>NUCLEOTIDE SEQUENCE [LARGE SCALE GENOMIC DNA]</scope>
    <source>
        <strain evidence="2 3">TPS81</strain>
    </source>
</reference>
<evidence type="ECO:0000256" key="1">
    <source>
        <dbReference type="SAM" id="MobiDB-lite"/>
    </source>
</evidence>
<dbReference type="AlphaFoldDB" id="A0A368T2L8"/>
<keyword evidence="3" id="KW-1185">Reference proteome</keyword>
<comment type="caution">
    <text evidence="2">The sequence shown here is derived from an EMBL/GenBank/DDBJ whole genome shotgun (WGS) entry which is preliminary data.</text>
</comment>
<protein>
    <submittedName>
        <fullName evidence="2">Uncharacterized protein</fullName>
    </submittedName>
</protein>
<organism evidence="2 3">
    <name type="scientific">Marinitenerispora sediminis</name>
    <dbReference type="NCBI Taxonomy" id="1931232"/>
    <lineage>
        <taxon>Bacteria</taxon>
        <taxon>Bacillati</taxon>
        <taxon>Actinomycetota</taxon>
        <taxon>Actinomycetes</taxon>
        <taxon>Streptosporangiales</taxon>
        <taxon>Nocardiopsidaceae</taxon>
        <taxon>Marinitenerispora</taxon>
    </lineage>
</organism>
<evidence type="ECO:0000313" key="2">
    <source>
        <dbReference type="EMBL" id="RCV55969.1"/>
    </source>
</evidence>
<gene>
    <name evidence="2" type="ORF">DEF24_17215</name>
</gene>
<dbReference type="Proteomes" id="UP000253318">
    <property type="component" value="Unassembled WGS sequence"/>
</dbReference>